<comment type="caution">
    <text evidence="9">The sequence shown here is derived from an EMBL/GenBank/DDBJ whole genome shotgun (WGS) entry which is preliminary data.</text>
</comment>
<keyword evidence="6" id="KW-0175">Coiled coil</keyword>
<dbReference type="InterPro" id="IPR003856">
    <property type="entry name" value="LPS_length_determ_N"/>
</dbReference>
<keyword evidence="5 7" id="KW-0472">Membrane</keyword>
<organism evidence="9 10">
    <name type="scientific">Billgrantia pellis</name>
    <dbReference type="NCBI Taxonomy" id="2606936"/>
    <lineage>
        <taxon>Bacteria</taxon>
        <taxon>Pseudomonadati</taxon>
        <taxon>Pseudomonadota</taxon>
        <taxon>Gammaproteobacteria</taxon>
        <taxon>Oceanospirillales</taxon>
        <taxon>Halomonadaceae</taxon>
        <taxon>Billgrantia</taxon>
    </lineage>
</organism>
<protein>
    <submittedName>
        <fullName evidence="9">Lipopolysaccharide biosynthesis protein</fullName>
    </submittedName>
</protein>
<keyword evidence="3 7" id="KW-0812">Transmembrane</keyword>
<reference evidence="9 10" key="1">
    <citation type="submission" date="2019-08" db="EMBL/GenBank/DDBJ databases">
        <title>Bioinformatics analysis of the strain L3 and L5.</title>
        <authorList>
            <person name="Li X."/>
        </authorList>
    </citation>
    <scope>NUCLEOTIDE SEQUENCE [LARGE SCALE GENOMIC DNA]</scope>
    <source>
        <strain evidence="9 10">L5</strain>
    </source>
</reference>
<keyword evidence="4 7" id="KW-1133">Transmembrane helix</keyword>
<evidence type="ECO:0000256" key="1">
    <source>
        <dbReference type="ARBA" id="ARBA00004651"/>
    </source>
</evidence>
<dbReference type="RefSeq" id="WP_149326812.1">
    <property type="nucleotide sequence ID" value="NZ_VTPY01000001.1"/>
</dbReference>
<feature type="coiled-coil region" evidence="6">
    <location>
        <begin position="147"/>
        <end position="208"/>
    </location>
</feature>
<gene>
    <name evidence="9" type="ORF">F0A17_02865</name>
</gene>
<sequence length="261" mass="28715">MTTPSTSPHDPQPYANDDEISLIDLTKILIKRWKTLVVTFGLVVLAALAYAFLTDRTYQYTSLYHVAEQATSGGASGLESPNAVIAKIQNLYMGPTVRELRETAKLERLPFDVSVNNPTDTLLVRLESETSEENSDLVSQLHERLLEKTMEDQQMLLERNRERLEQQLASAEQALDAAEQGEASGELLATYVSRIAELEARLAQLNEGQIAQVAVQSLEPTGTSRTLILALGIVLGGVLALMAAFMLHFASLVRTSLQEES</sequence>
<dbReference type="PANTHER" id="PTHR32309:SF13">
    <property type="entry name" value="FERRIC ENTEROBACTIN TRANSPORT PROTEIN FEPE"/>
    <property type="match status" value="1"/>
</dbReference>
<feature type="transmembrane region" description="Helical" evidence="7">
    <location>
        <begin position="35"/>
        <end position="53"/>
    </location>
</feature>
<dbReference type="Pfam" id="PF02706">
    <property type="entry name" value="Wzz"/>
    <property type="match status" value="1"/>
</dbReference>
<evidence type="ECO:0000256" key="7">
    <source>
        <dbReference type="SAM" id="Phobius"/>
    </source>
</evidence>
<comment type="subcellular location">
    <subcellularLocation>
        <location evidence="1">Cell membrane</location>
        <topology evidence="1">Multi-pass membrane protein</topology>
    </subcellularLocation>
</comment>
<keyword evidence="2" id="KW-1003">Cell membrane</keyword>
<dbReference type="EMBL" id="VTPY01000001">
    <property type="protein sequence ID" value="KAA0014602.1"/>
    <property type="molecule type" value="Genomic_DNA"/>
</dbReference>
<evidence type="ECO:0000256" key="3">
    <source>
        <dbReference type="ARBA" id="ARBA00022692"/>
    </source>
</evidence>
<feature type="domain" description="Polysaccharide chain length determinant N-terminal" evidence="8">
    <location>
        <begin position="18"/>
        <end position="71"/>
    </location>
</feature>
<evidence type="ECO:0000259" key="8">
    <source>
        <dbReference type="Pfam" id="PF02706"/>
    </source>
</evidence>
<feature type="transmembrane region" description="Helical" evidence="7">
    <location>
        <begin position="227"/>
        <end position="253"/>
    </location>
</feature>
<keyword evidence="10" id="KW-1185">Reference proteome</keyword>
<dbReference type="Proteomes" id="UP000486760">
    <property type="component" value="Unassembled WGS sequence"/>
</dbReference>
<proteinExistence type="predicted"/>
<evidence type="ECO:0000313" key="9">
    <source>
        <dbReference type="EMBL" id="KAA0014602.1"/>
    </source>
</evidence>
<dbReference type="PANTHER" id="PTHR32309">
    <property type="entry name" value="TYROSINE-PROTEIN KINASE"/>
    <property type="match status" value="1"/>
</dbReference>
<dbReference type="AlphaFoldDB" id="A0A7V7G4H3"/>
<dbReference type="InterPro" id="IPR050445">
    <property type="entry name" value="Bact_polysacc_biosynth/exp"/>
</dbReference>
<evidence type="ECO:0000313" key="10">
    <source>
        <dbReference type="Proteomes" id="UP000486760"/>
    </source>
</evidence>
<dbReference type="GO" id="GO:0005886">
    <property type="term" value="C:plasma membrane"/>
    <property type="evidence" value="ECO:0007669"/>
    <property type="project" value="UniProtKB-SubCell"/>
</dbReference>
<evidence type="ECO:0000256" key="4">
    <source>
        <dbReference type="ARBA" id="ARBA00022989"/>
    </source>
</evidence>
<dbReference type="GO" id="GO:0004713">
    <property type="term" value="F:protein tyrosine kinase activity"/>
    <property type="evidence" value="ECO:0007669"/>
    <property type="project" value="TreeGrafter"/>
</dbReference>
<evidence type="ECO:0000256" key="5">
    <source>
        <dbReference type="ARBA" id="ARBA00023136"/>
    </source>
</evidence>
<evidence type="ECO:0000256" key="2">
    <source>
        <dbReference type="ARBA" id="ARBA00022475"/>
    </source>
</evidence>
<evidence type="ECO:0000256" key="6">
    <source>
        <dbReference type="SAM" id="Coils"/>
    </source>
</evidence>
<name>A0A7V7G4H3_9GAMM</name>
<accession>A0A7V7G4H3</accession>